<reference evidence="1 2" key="1">
    <citation type="journal article" date="2007" name="Nat. Biotechnol.">
        <title>Genome sequence of the lignocellulose-bioconverting and xylose-fermenting yeast Pichia stipitis.</title>
        <authorList>
            <person name="Jeffries T.W."/>
            <person name="Grigoriev I.V."/>
            <person name="Grimwood J."/>
            <person name="Laplaza J.M."/>
            <person name="Aerts A."/>
            <person name="Salamov A."/>
            <person name="Schmutz J."/>
            <person name="Lindquist E."/>
            <person name="Dehal P."/>
            <person name="Shapiro H."/>
            <person name="Jin Y.S."/>
            <person name="Passoth V."/>
            <person name="Richardson P.M."/>
        </authorList>
    </citation>
    <scope>NUCLEOTIDE SEQUENCE [LARGE SCALE GENOMIC DNA]</scope>
    <source>
        <strain evidence="2">ATCC 58785 / CBS 6054 / NBRC 10063 / NRRL Y-11545</strain>
    </source>
</reference>
<dbReference type="OrthoDB" id="5357220at2759"/>
<proteinExistence type="predicted"/>
<sequence length="269" mass="30666">MEDILSDIKDHLDTEDFGRISEGLDQLDLLLSRLLPEIVKFQNGSVLSASNKGIHTGNGSGTSLNSFIALQDSFRFNVASSLLNYYSLLSSNNSTTQNLDEDEINNATLKCNRLLQGLLLLHPESRSLFHRQKNMDAILGLFEKNNSIEIAVSMITTLIHILLKDLVNFRNFEENYGCSILIRRFKLSSFDMSKINNHKDSKKIYTQQDLNFKIIEFLIFYLIDEHTVANPGSESKAQIKTVEEKSNLFRKDFPEIDSLIENLNELKDL</sequence>
<dbReference type="KEGG" id="pic:PICST_59600"/>
<dbReference type="InParanoid" id="A3LT15"/>
<dbReference type="PANTHER" id="PTHR34065:SF1">
    <property type="entry name" value="CELL DIVISION CONTROL PROTEIN 14"/>
    <property type="match status" value="1"/>
</dbReference>
<evidence type="ECO:0000313" key="2">
    <source>
        <dbReference type="Proteomes" id="UP000002258"/>
    </source>
</evidence>
<accession>A3LT15</accession>
<dbReference type="PANTHER" id="PTHR34065">
    <property type="entry name" value="CELL DIVISION CONTROL PROTEIN 14"/>
    <property type="match status" value="1"/>
</dbReference>
<dbReference type="EMBL" id="CP000498">
    <property type="protein sequence ID" value="ABN65988.1"/>
    <property type="molecule type" value="Genomic_DNA"/>
</dbReference>
<dbReference type="HOGENOM" id="CLU_1069869_0_0_1"/>
<keyword evidence="2" id="KW-1185">Reference proteome</keyword>
<evidence type="ECO:0008006" key="3">
    <source>
        <dbReference type="Google" id="ProtNLM"/>
    </source>
</evidence>
<organism evidence="1 2">
    <name type="scientific">Scheffersomyces stipitis (strain ATCC 58785 / CBS 6054 / NBRC 10063 / NRRL Y-11545)</name>
    <name type="common">Yeast</name>
    <name type="synonym">Pichia stipitis</name>
    <dbReference type="NCBI Taxonomy" id="322104"/>
    <lineage>
        <taxon>Eukaryota</taxon>
        <taxon>Fungi</taxon>
        <taxon>Dikarya</taxon>
        <taxon>Ascomycota</taxon>
        <taxon>Saccharomycotina</taxon>
        <taxon>Pichiomycetes</taxon>
        <taxon>Debaryomycetaceae</taxon>
        <taxon>Scheffersomyces</taxon>
    </lineage>
</organism>
<dbReference type="STRING" id="322104.A3LT15"/>
<dbReference type="eggNOG" id="ENOG502S6JC">
    <property type="taxonomic scope" value="Eukaryota"/>
</dbReference>
<dbReference type="OMA" id="QDNFQYN"/>
<dbReference type="AlphaFoldDB" id="A3LT15"/>
<dbReference type="Proteomes" id="UP000002258">
    <property type="component" value="Chromosome 4"/>
</dbReference>
<dbReference type="Pfam" id="PF08045">
    <property type="entry name" value="CDC14"/>
    <property type="match status" value="1"/>
</dbReference>
<dbReference type="GeneID" id="4838945"/>
<dbReference type="RefSeq" id="XP_001384017.1">
    <property type="nucleotide sequence ID" value="XM_001383980.1"/>
</dbReference>
<protein>
    <recommendedName>
        <fullName evidence="3">Cell division control 14, SIN component</fullName>
    </recommendedName>
</protein>
<gene>
    <name evidence="1" type="ORF">PICST_59600</name>
</gene>
<dbReference type="InterPro" id="IPR012535">
    <property type="entry name" value="Cell_div_Cdc14"/>
</dbReference>
<evidence type="ECO:0000313" key="1">
    <source>
        <dbReference type="EMBL" id="ABN65988.1"/>
    </source>
</evidence>
<name>A3LT15_PICST</name>